<feature type="compositionally biased region" description="Polar residues" evidence="1">
    <location>
        <begin position="503"/>
        <end position="528"/>
    </location>
</feature>
<dbReference type="RefSeq" id="XP_038777808.1">
    <property type="nucleotide sequence ID" value="XM_038921880.1"/>
</dbReference>
<feature type="compositionally biased region" description="Acidic residues" evidence="1">
    <location>
        <begin position="472"/>
        <end position="500"/>
    </location>
</feature>
<feature type="region of interest" description="Disordered" evidence="1">
    <location>
        <begin position="567"/>
        <end position="673"/>
    </location>
</feature>
<dbReference type="AlphaFoldDB" id="A0A875S001"/>
<keyword evidence="4" id="KW-1185">Reference proteome</keyword>
<dbReference type="KEGG" id="bnn:FOA43_001568"/>
<dbReference type="GeneID" id="62194969"/>
<feature type="compositionally biased region" description="Acidic residues" evidence="1">
    <location>
        <begin position="738"/>
        <end position="747"/>
    </location>
</feature>
<dbReference type="Pfam" id="PF09444">
    <property type="entry name" value="MRC1"/>
    <property type="match status" value="1"/>
</dbReference>
<evidence type="ECO:0000313" key="3">
    <source>
        <dbReference type="EMBL" id="QPG74243.1"/>
    </source>
</evidence>
<feature type="compositionally biased region" description="Acidic residues" evidence="1">
    <location>
        <begin position="638"/>
        <end position="657"/>
    </location>
</feature>
<dbReference type="InterPro" id="IPR018564">
    <property type="entry name" value="Repl_chkpnt_MRC1_dom"/>
</dbReference>
<evidence type="ECO:0000256" key="1">
    <source>
        <dbReference type="SAM" id="MobiDB-lite"/>
    </source>
</evidence>
<feature type="region of interest" description="Disordered" evidence="1">
    <location>
        <begin position="985"/>
        <end position="1030"/>
    </location>
</feature>
<dbReference type="OrthoDB" id="2130597at2759"/>
<gene>
    <name evidence="3" type="ORF">FOA43_001568</name>
</gene>
<protein>
    <recommendedName>
        <fullName evidence="2">DNA replication checkpoint mediator MRC1 domain-containing protein</fullName>
    </recommendedName>
</protein>
<feature type="compositionally biased region" description="Basic and acidic residues" evidence="1">
    <location>
        <begin position="611"/>
        <end position="626"/>
    </location>
</feature>
<sequence>MELFNKLESLKAGFVKQSQVDGDLHDTEAMSDSDSEPVETQPILSKQSEFQFDQLSIFQNQSKENGIALETQEIQTEDKFEPGRPDFSALGLDSGVLDSIMNRLKGERVIESTQKVEKTQPKEVSEITQHIENSQQVEEVSTEVIPSEVVEKSQPLESTQALSADDDDIVVKHRRLVQIPEVEEDDSQDPEADISIENYKNMTREQKIEARIHQKEMLREKAAQKQLDEAKLKEEEDKTAGVPTVVTHVHKSKKTAELEKLADAVKQNELIRKSNYVVRKSDKSKFAPAKLLEKFNMDSDSSGNEEERLFSNDNHMTPLSSPKEISKPEKPRFSLPLGKYTEKLRQEADNKKMMICLDSETEDSASESPMEAQVDKKKVFDMKRRMSRKRKGLKPKKKTIKNLIREETLKQMKKFVKERRERDMPEQKQNVSDEKEIMKMMKEESERNKMIAQREREKEERTKMILEGNLPIDDELDESEDENEEADEEEEEEEEEDPPEENVSVTNETQVTTGNESHISFQPENGSVNHFKDMKMSFSDMFDQTLPQNKSFDGLKGVEVVRKLQSIQNKTGDTPDVSFRDDSNTSDWLGSKANISNVSFSIIEPEAPVTETKEESQLVEEKKRLLDSQNFLPKTQADDDEDSQDEGSDEGDGDERDGEINNGVGLRRRKLREASAINLEEGKDIVSSDNDEEVVYEDDETRKLRLMRMEEAKRGEKERMHALHLEFKEAGMAEILENEAVESEDEWQGIGGADGERSDQENSEDEKMLDDSTKIVVDEDRIRANLAQHDIQADDEMVKKIYRDLKTGAFRKRRAHDGAYELDLDDDEDDYMREFYEHRKKEYLQKQYQKDASLRQLSKNQSCRAFYETIATDSAKSSSFAFEDIMDEEEKKCDDPFRDDDEDEVAKQHKDVGSNDESDDNEELLIRPKKKRRLTAAQVRSMISFLDDDENEGGHEEEIPGLGSDDGVEEIRYIKEHSRVKVRQLVAPGKKPMKKHSSKKDAMDLESTQETGGENSGDTNTQPIDDDIDGGMSLLASRERSVAASFRHQAKRNIRYSTTTGHEVHEVTVTVGSRPTMHTKGSVTVLAAHESYLKNEFQLNSKAAKIRKTVESARTHSGLRRIYDSIEGFDE</sequence>
<feature type="domain" description="DNA replication checkpoint mediator MRC1" evidence="2">
    <location>
        <begin position="729"/>
        <end position="869"/>
    </location>
</feature>
<organism evidence="3 4">
    <name type="scientific">Eeniella nana</name>
    <name type="common">Yeast</name>
    <name type="synonym">Brettanomyces nanus</name>
    <dbReference type="NCBI Taxonomy" id="13502"/>
    <lineage>
        <taxon>Eukaryota</taxon>
        <taxon>Fungi</taxon>
        <taxon>Dikarya</taxon>
        <taxon>Ascomycota</taxon>
        <taxon>Saccharomycotina</taxon>
        <taxon>Pichiomycetes</taxon>
        <taxon>Pichiales</taxon>
        <taxon>Pichiaceae</taxon>
        <taxon>Brettanomyces</taxon>
    </lineage>
</organism>
<feature type="compositionally biased region" description="Polar residues" evidence="1">
    <location>
        <begin position="585"/>
        <end position="600"/>
    </location>
</feature>
<name>A0A875S001_EENNA</name>
<evidence type="ECO:0000313" key="4">
    <source>
        <dbReference type="Proteomes" id="UP000662931"/>
    </source>
</evidence>
<feature type="region of interest" description="Disordered" evidence="1">
    <location>
        <begin position="738"/>
        <end position="774"/>
    </location>
</feature>
<feature type="region of interest" description="Disordered" evidence="1">
    <location>
        <begin position="132"/>
        <end position="165"/>
    </location>
</feature>
<feature type="compositionally biased region" description="Polar residues" evidence="1">
    <location>
        <begin position="311"/>
        <end position="320"/>
    </location>
</feature>
<feature type="region of interest" description="Disordered" evidence="1">
    <location>
        <begin position="415"/>
        <end position="528"/>
    </location>
</feature>
<feature type="region of interest" description="Disordered" evidence="1">
    <location>
        <begin position="945"/>
        <end position="967"/>
    </location>
</feature>
<dbReference type="EMBL" id="CP064812">
    <property type="protein sequence ID" value="QPG74243.1"/>
    <property type="molecule type" value="Genomic_DNA"/>
</dbReference>
<feature type="region of interest" description="Disordered" evidence="1">
    <location>
        <begin position="21"/>
        <end position="40"/>
    </location>
</feature>
<proteinExistence type="predicted"/>
<feature type="compositionally biased region" description="Basic and acidic residues" evidence="1">
    <location>
        <begin position="418"/>
        <end position="464"/>
    </location>
</feature>
<feature type="compositionally biased region" description="Polar residues" evidence="1">
    <location>
        <begin position="1006"/>
        <end position="1023"/>
    </location>
</feature>
<feature type="compositionally biased region" description="Acidic residues" evidence="1">
    <location>
        <begin position="914"/>
        <end position="923"/>
    </location>
</feature>
<feature type="region of interest" description="Disordered" evidence="1">
    <location>
        <begin position="289"/>
        <end position="339"/>
    </location>
</feature>
<feature type="compositionally biased region" description="Basic and acidic residues" evidence="1">
    <location>
        <begin position="754"/>
        <end position="774"/>
    </location>
</feature>
<feature type="region of interest" description="Disordered" evidence="1">
    <location>
        <begin position="891"/>
        <end position="929"/>
    </location>
</feature>
<accession>A0A875S001</accession>
<evidence type="ECO:0000259" key="2">
    <source>
        <dbReference type="Pfam" id="PF09444"/>
    </source>
</evidence>
<reference evidence="3" key="1">
    <citation type="submission" date="2020-10" db="EMBL/GenBank/DDBJ databases">
        <authorList>
            <person name="Roach M.J.R."/>
        </authorList>
    </citation>
    <scope>NUCLEOTIDE SEQUENCE</scope>
    <source>
        <strain evidence="3">CBS 1945</strain>
    </source>
</reference>
<dbReference type="Proteomes" id="UP000662931">
    <property type="component" value="Chromosome 1"/>
</dbReference>